<name>A0A5K3FWV5_MESCO</name>
<protein>
    <submittedName>
        <fullName evidence="1">Uncharacterized protein</fullName>
    </submittedName>
</protein>
<evidence type="ECO:0000313" key="1">
    <source>
        <dbReference type="WBParaSite" id="MCU_011334-RA"/>
    </source>
</evidence>
<reference evidence="1" key="1">
    <citation type="submission" date="2019-11" db="UniProtKB">
        <authorList>
            <consortium name="WormBaseParasite"/>
        </authorList>
    </citation>
    <scope>IDENTIFICATION</scope>
</reference>
<dbReference type="AlphaFoldDB" id="A0A5K3FWV5"/>
<dbReference type="WBParaSite" id="MCU_011334-RA">
    <property type="protein sequence ID" value="MCU_011334-RA"/>
    <property type="gene ID" value="MCU_011334"/>
</dbReference>
<organism evidence="1">
    <name type="scientific">Mesocestoides corti</name>
    <name type="common">Flatworm</name>
    <dbReference type="NCBI Taxonomy" id="53468"/>
    <lineage>
        <taxon>Eukaryota</taxon>
        <taxon>Metazoa</taxon>
        <taxon>Spiralia</taxon>
        <taxon>Lophotrochozoa</taxon>
        <taxon>Platyhelminthes</taxon>
        <taxon>Cestoda</taxon>
        <taxon>Eucestoda</taxon>
        <taxon>Cyclophyllidea</taxon>
        <taxon>Mesocestoididae</taxon>
        <taxon>Mesocestoides</taxon>
    </lineage>
</organism>
<accession>A0A5K3FWV5</accession>
<proteinExistence type="predicted"/>
<sequence>MLPTAPCLSCDAHFPLSSTASTYFYWPPSRQVYQDGLCATNVQELIFLLGRRNSAHQEVIVKEPRL</sequence>